<feature type="compositionally biased region" description="Polar residues" evidence="1">
    <location>
        <begin position="721"/>
        <end position="731"/>
    </location>
</feature>
<name>A0AAV2RNW5_MEGNR</name>
<feature type="region of interest" description="Disordered" evidence="1">
    <location>
        <begin position="721"/>
        <end position="895"/>
    </location>
</feature>
<evidence type="ECO:0000256" key="2">
    <source>
        <dbReference type="SAM" id="SignalP"/>
    </source>
</evidence>
<dbReference type="AlphaFoldDB" id="A0AAV2RNW5"/>
<comment type="caution">
    <text evidence="3">The sequence shown here is derived from an EMBL/GenBank/DDBJ whole genome shotgun (WGS) entry which is preliminary data.</text>
</comment>
<feature type="compositionally biased region" description="Polar residues" evidence="1">
    <location>
        <begin position="516"/>
        <end position="526"/>
    </location>
</feature>
<feature type="compositionally biased region" description="Basic residues" evidence="1">
    <location>
        <begin position="387"/>
        <end position="398"/>
    </location>
</feature>
<feature type="compositionally biased region" description="Polar residues" evidence="1">
    <location>
        <begin position="404"/>
        <end position="423"/>
    </location>
</feature>
<evidence type="ECO:0000256" key="1">
    <source>
        <dbReference type="SAM" id="MobiDB-lite"/>
    </source>
</evidence>
<evidence type="ECO:0000313" key="3">
    <source>
        <dbReference type="EMBL" id="CAL4131740.1"/>
    </source>
</evidence>
<feature type="compositionally biased region" description="Basic residues" evidence="1">
    <location>
        <begin position="886"/>
        <end position="895"/>
    </location>
</feature>
<feature type="signal peptide" evidence="2">
    <location>
        <begin position="1"/>
        <end position="24"/>
    </location>
</feature>
<dbReference type="EMBL" id="CAXKWB010027311">
    <property type="protein sequence ID" value="CAL4131740.1"/>
    <property type="molecule type" value="Genomic_DNA"/>
</dbReference>
<feature type="compositionally biased region" description="Basic and acidic residues" evidence="1">
    <location>
        <begin position="486"/>
        <end position="504"/>
    </location>
</feature>
<feature type="chain" id="PRO_5043875665" evidence="2">
    <location>
        <begin position="25"/>
        <end position="895"/>
    </location>
</feature>
<feature type="compositionally biased region" description="Polar residues" evidence="1">
    <location>
        <begin position="165"/>
        <end position="179"/>
    </location>
</feature>
<organism evidence="3 4">
    <name type="scientific">Meganyctiphanes norvegica</name>
    <name type="common">Northern krill</name>
    <name type="synonym">Thysanopoda norvegica</name>
    <dbReference type="NCBI Taxonomy" id="48144"/>
    <lineage>
        <taxon>Eukaryota</taxon>
        <taxon>Metazoa</taxon>
        <taxon>Ecdysozoa</taxon>
        <taxon>Arthropoda</taxon>
        <taxon>Crustacea</taxon>
        <taxon>Multicrustacea</taxon>
        <taxon>Malacostraca</taxon>
        <taxon>Eumalacostraca</taxon>
        <taxon>Eucarida</taxon>
        <taxon>Euphausiacea</taxon>
        <taxon>Euphausiidae</taxon>
        <taxon>Meganyctiphanes</taxon>
    </lineage>
</organism>
<protein>
    <submittedName>
        <fullName evidence="3">Uncharacterized protein</fullName>
    </submittedName>
</protein>
<feature type="region of interest" description="Disordered" evidence="1">
    <location>
        <begin position="589"/>
        <end position="609"/>
    </location>
</feature>
<accession>A0AAV2RNW5</accession>
<dbReference type="Proteomes" id="UP001497623">
    <property type="component" value="Unassembled WGS sequence"/>
</dbReference>
<feature type="compositionally biased region" description="Basic and acidic residues" evidence="1">
    <location>
        <begin position="857"/>
        <end position="868"/>
    </location>
</feature>
<gene>
    <name evidence="3" type="ORF">MNOR_LOCUS26828</name>
</gene>
<feature type="compositionally biased region" description="Polar residues" evidence="1">
    <location>
        <begin position="871"/>
        <end position="881"/>
    </location>
</feature>
<reference evidence="3 4" key="1">
    <citation type="submission" date="2024-05" db="EMBL/GenBank/DDBJ databases">
        <authorList>
            <person name="Wallberg A."/>
        </authorList>
    </citation>
    <scope>NUCLEOTIDE SEQUENCE [LARGE SCALE GENOMIC DNA]</scope>
</reference>
<evidence type="ECO:0000313" key="4">
    <source>
        <dbReference type="Proteomes" id="UP001497623"/>
    </source>
</evidence>
<feature type="non-terminal residue" evidence="3">
    <location>
        <position position="1"/>
    </location>
</feature>
<feature type="compositionally biased region" description="Basic and acidic residues" evidence="1">
    <location>
        <begin position="424"/>
        <end position="433"/>
    </location>
</feature>
<feature type="compositionally biased region" description="Low complexity" evidence="1">
    <location>
        <begin position="845"/>
        <end position="856"/>
    </location>
</feature>
<feature type="compositionally biased region" description="Polar residues" evidence="1">
    <location>
        <begin position="229"/>
        <end position="250"/>
    </location>
</feature>
<feature type="region of interest" description="Disordered" evidence="1">
    <location>
        <begin position="315"/>
        <end position="551"/>
    </location>
</feature>
<keyword evidence="4" id="KW-1185">Reference proteome</keyword>
<feature type="compositionally biased region" description="Basic and acidic residues" evidence="1">
    <location>
        <begin position="352"/>
        <end position="375"/>
    </location>
</feature>
<feature type="region of interest" description="Disordered" evidence="1">
    <location>
        <begin position="127"/>
        <end position="250"/>
    </location>
</feature>
<keyword evidence="2" id="KW-0732">Signal</keyword>
<sequence length="895" mass="100012">TQDTSNTMLLLWVLVVGVCGVAQGMEGPRGKVTREMCSKPASMVPEEHWPYCCEGHGMLCEDFAASCYLNCQPVVSSGHDVTLVEERPGFCCALYNFCCAREFSRIGDLQQVTIDEQFPSFHRFHVPAKQAPRRSPPPRKNIVRQDIGNDISEIPVTVNRVGRTRQPSRNNQPQVQSDRFNPKSAKSLEDVDNISLGVSRPKQSSHRFNPKPNVVKPQRSQVRFPPRPQNNNVKVNDAPTSSGVPESNFGQLQGRSIQSDDSFGNIAHTKKTVIKTKNSENVEDRKIVEQNSQQLNLEAENRKITLNRAAVTQIEKQSKNNPGAEAVNTDNQEKLTPIKQIKRVSIPRITKSRPETKPENNSKEKQIREEKEQRTTTEQPTTVKSSNGRKIKVGRRVLVRTAQRKINNSEQENSKSVDSVQNKQEVKPNENKRTIVSSRQTGSRRTRPTTTNTNENTRLETKKEASNVPAITGSRRSRPTVTNTKENTRIETNREESNVPDRTRSITGSRRSRPSATNTNKNTGLETKQEESNVPAITGSRRIRPTATKTKEITRLETNQEESNVPAITGSRRIRPTATKTKEITRLETNQEESNVADKTGSNNNGRRIKQTVRRVNPVRKTEQNSIKLATSTIKQQPKVQPERIISNNPAAEKSPALLAFLEQQKAKITALYHAKADSTSDPVKDPLHTADSLALPSLNKEVHASKIDFNSSAIQFSENKKIGQNNLKNSQQEKDKKETTSSPKEIDETDVITEIPEKNTNQLGNEVNEDQEEIVNSSSNSDRSRPGRTRSRATIPTIGNSSRNKATSFAGENSAVTSTRTSSRTRGRISRTRNQEPILEAIPSSSSTSRGTSRSGRTESFGRKDVSKTPVETNSENIENTARQTTRRRGRRST</sequence>
<proteinExistence type="predicted"/>
<feature type="compositionally biased region" description="Polar residues" evidence="1">
    <location>
        <begin position="793"/>
        <end position="817"/>
    </location>
</feature>